<dbReference type="AlphaFoldDB" id="A0AAV6TXW3"/>
<gene>
    <name evidence="2" type="ORF">JTE90_025578</name>
</gene>
<protein>
    <recommendedName>
        <fullName evidence="4">DUF4371 domain-containing protein</fullName>
    </recommendedName>
</protein>
<accession>A0AAV6TXW3</accession>
<evidence type="ECO:0000313" key="2">
    <source>
        <dbReference type="EMBL" id="KAG8176120.1"/>
    </source>
</evidence>
<dbReference type="EMBL" id="JAFNEN010000918">
    <property type="protein sequence ID" value="KAG8176120.1"/>
    <property type="molecule type" value="Genomic_DNA"/>
</dbReference>
<organism evidence="2 3">
    <name type="scientific">Oedothorax gibbosus</name>
    <dbReference type="NCBI Taxonomy" id="931172"/>
    <lineage>
        <taxon>Eukaryota</taxon>
        <taxon>Metazoa</taxon>
        <taxon>Ecdysozoa</taxon>
        <taxon>Arthropoda</taxon>
        <taxon>Chelicerata</taxon>
        <taxon>Arachnida</taxon>
        <taxon>Araneae</taxon>
        <taxon>Araneomorphae</taxon>
        <taxon>Entelegynae</taxon>
        <taxon>Araneoidea</taxon>
        <taxon>Linyphiidae</taxon>
        <taxon>Erigoninae</taxon>
        <taxon>Oedothorax</taxon>
    </lineage>
</organism>
<evidence type="ECO:0000313" key="3">
    <source>
        <dbReference type="Proteomes" id="UP000827092"/>
    </source>
</evidence>
<sequence>MERRILEGKDIRKQNDTEMINRETYWKDIFRRLLSITLFLSERGRLPFRGSSSKIGDSNNGNFLGLAELLAEYDPLLREHVTKMREYQNKDKKKQAHYLSQDSQKEFIEACHVKVVEAILEDRRNDSRERKRQFNISGGAPEMPMT</sequence>
<evidence type="ECO:0008006" key="4">
    <source>
        <dbReference type="Google" id="ProtNLM"/>
    </source>
</evidence>
<dbReference type="PANTHER" id="PTHR45749">
    <property type="match status" value="1"/>
</dbReference>
<keyword evidence="3" id="KW-1185">Reference proteome</keyword>
<name>A0AAV6TXW3_9ARAC</name>
<evidence type="ECO:0000256" key="1">
    <source>
        <dbReference type="SAM" id="MobiDB-lite"/>
    </source>
</evidence>
<feature type="region of interest" description="Disordered" evidence="1">
    <location>
        <begin position="127"/>
        <end position="146"/>
    </location>
</feature>
<reference evidence="2 3" key="1">
    <citation type="journal article" date="2022" name="Nat. Ecol. Evol.">
        <title>A masculinizing supergene underlies an exaggerated male reproductive morph in a spider.</title>
        <authorList>
            <person name="Hendrickx F."/>
            <person name="De Corte Z."/>
            <person name="Sonet G."/>
            <person name="Van Belleghem S.M."/>
            <person name="Kostlbacher S."/>
            <person name="Vangestel C."/>
        </authorList>
    </citation>
    <scope>NUCLEOTIDE SEQUENCE [LARGE SCALE GENOMIC DNA]</scope>
    <source>
        <strain evidence="2">W744_W776</strain>
    </source>
</reference>
<dbReference type="PANTHER" id="PTHR45749:SF33">
    <property type="entry name" value="ZINC FINGER MYM-TYPE PROTEIN 1"/>
    <property type="match status" value="1"/>
</dbReference>
<comment type="caution">
    <text evidence="2">The sequence shown here is derived from an EMBL/GenBank/DDBJ whole genome shotgun (WGS) entry which is preliminary data.</text>
</comment>
<dbReference type="Proteomes" id="UP000827092">
    <property type="component" value="Unassembled WGS sequence"/>
</dbReference>
<proteinExistence type="predicted"/>